<dbReference type="InterPro" id="IPR002481">
    <property type="entry name" value="FUR"/>
</dbReference>
<dbReference type="Pfam" id="PF01475">
    <property type="entry name" value="FUR"/>
    <property type="match status" value="1"/>
</dbReference>
<keyword evidence="6" id="KW-0804">Transcription</keyword>
<proteinExistence type="inferred from homology"/>
<accession>A0ABU3NUL8</accession>
<evidence type="ECO:0000256" key="6">
    <source>
        <dbReference type="ARBA" id="ARBA00023163"/>
    </source>
</evidence>
<organism evidence="7 8">
    <name type="scientific">Anaeroselena agilis</name>
    <dbReference type="NCBI Taxonomy" id="3063788"/>
    <lineage>
        <taxon>Bacteria</taxon>
        <taxon>Bacillati</taxon>
        <taxon>Bacillota</taxon>
        <taxon>Negativicutes</taxon>
        <taxon>Acetonemataceae</taxon>
        <taxon>Anaeroselena</taxon>
    </lineage>
</organism>
<dbReference type="InterPro" id="IPR043135">
    <property type="entry name" value="Fur_C"/>
</dbReference>
<dbReference type="Gene3D" id="1.10.10.10">
    <property type="entry name" value="Winged helix-like DNA-binding domain superfamily/Winged helix DNA-binding domain"/>
    <property type="match status" value="1"/>
</dbReference>
<dbReference type="Gene3D" id="3.30.1490.190">
    <property type="match status" value="1"/>
</dbReference>
<dbReference type="InterPro" id="IPR036390">
    <property type="entry name" value="WH_DNA-bd_sf"/>
</dbReference>
<reference evidence="7 8" key="1">
    <citation type="submission" date="2023-07" db="EMBL/GenBank/DDBJ databases">
        <title>The novel representative of Negativicutes class, Anaeroselena agilis gen. nov. sp. nov.</title>
        <authorList>
            <person name="Prokofeva M.I."/>
            <person name="Elcheninov A.G."/>
            <person name="Klyukina A."/>
            <person name="Kublanov I.V."/>
            <person name="Frolov E.N."/>
            <person name="Podosokorskaya O.A."/>
        </authorList>
    </citation>
    <scope>NUCLEOTIDE SEQUENCE [LARGE SCALE GENOMIC DNA]</scope>
    <source>
        <strain evidence="7 8">4137-cl</strain>
    </source>
</reference>
<dbReference type="RefSeq" id="WP_413778688.1">
    <property type="nucleotide sequence ID" value="NZ_JAUOZS010000001.1"/>
</dbReference>
<dbReference type="Proteomes" id="UP001254848">
    <property type="component" value="Unassembled WGS sequence"/>
</dbReference>
<dbReference type="InterPro" id="IPR036388">
    <property type="entry name" value="WH-like_DNA-bd_sf"/>
</dbReference>
<name>A0ABU3NUL8_9FIRM</name>
<evidence type="ECO:0000256" key="4">
    <source>
        <dbReference type="ARBA" id="ARBA00023015"/>
    </source>
</evidence>
<sequence length="141" mass="16343">MALQQAEIVLQDFLNTRELKLTEQRKLILDVLLKSRLHLTIEEIYSKSKERNPKIGLATVYRTVKILCECGLVSGFKHTDGTFRYELGHDYHEHLICTKCGRVIEVMDQNTEVLRAKVLSINNFKVLHSRLELYGICHKCS</sequence>
<dbReference type="SUPFAM" id="SSF46785">
    <property type="entry name" value="Winged helix' DNA-binding domain"/>
    <property type="match status" value="1"/>
</dbReference>
<evidence type="ECO:0000256" key="3">
    <source>
        <dbReference type="ARBA" id="ARBA00022833"/>
    </source>
</evidence>
<evidence type="ECO:0000313" key="7">
    <source>
        <dbReference type="EMBL" id="MDT8900130.1"/>
    </source>
</evidence>
<dbReference type="EMBL" id="JAUOZS010000001">
    <property type="protein sequence ID" value="MDT8900130.1"/>
    <property type="molecule type" value="Genomic_DNA"/>
</dbReference>
<keyword evidence="4" id="KW-0805">Transcription regulation</keyword>
<evidence type="ECO:0000256" key="1">
    <source>
        <dbReference type="ARBA" id="ARBA00007957"/>
    </source>
</evidence>
<keyword evidence="8" id="KW-1185">Reference proteome</keyword>
<dbReference type="CDD" id="cd07153">
    <property type="entry name" value="Fur_like"/>
    <property type="match status" value="1"/>
</dbReference>
<keyword evidence="2" id="KW-0678">Repressor</keyword>
<evidence type="ECO:0000313" key="8">
    <source>
        <dbReference type="Proteomes" id="UP001254848"/>
    </source>
</evidence>
<protein>
    <submittedName>
        <fullName evidence="7">Transcriptional repressor</fullName>
    </submittedName>
</protein>
<keyword evidence="5" id="KW-0238">DNA-binding</keyword>
<evidence type="ECO:0000256" key="5">
    <source>
        <dbReference type="ARBA" id="ARBA00023125"/>
    </source>
</evidence>
<keyword evidence="3" id="KW-0862">Zinc</keyword>
<dbReference type="PANTHER" id="PTHR33202:SF7">
    <property type="entry name" value="FERRIC UPTAKE REGULATION PROTEIN"/>
    <property type="match status" value="1"/>
</dbReference>
<comment type="caution">
    <text evidence="7">The sequence shown here is derived from an EMBL/GenBank/DDBJ whole genome shotgun (WGS) entry which is preliminary data.</text>
</comment>
<gene>
    <name evidence="7" type="ORF">Q4T40_02625</name>
</gene>
<comment type="similarity">
    <text evidence="1">Belongs to the Fur family.</text>
</comment>
<dbReference type="PANTHER" id="PTHR33202">
    <property type="entry name" value="ZINC UPTAKE REGULATION PROTEIN"/>
    <property type="match status" value="1"/>
</dbReference>
<evidence type="ECO:0000256" key="2">
    <source>
        <dbReference type="ARBA" id="ARBA00022491"/>
    </source>
</evidence>